<gene>
    <name evidence="1" type="ORF">F5876DRAFT_79858</name>
</gene>
<dbReference type="EMBL" id="MU795322">
    <property type="protein sequence ID" value="KAJ3807289.1"/>
    <property type="molecule type" value="Genomic_DNA"/>
</dbReference>
<proteinExistence type="predicted"/>
<dbReference type="Proteomes" id="UP001163835">
    <property type="component" value="Unassembled WGS sequence"/>
</dbReference>
<comment type="caution">
    <text evidence="1">The sequence shown here is derived from an EMBL/GenBank/DDBJ whole genome shotgun (WGS) entry which is preliminary data.</text>
</comment>
<accession>A0ACC1TRE0</accession>
<evidence type="ECO:0000313" key="1">
    <source>
        <dbReference type="EMBL" id="KAJ3807289.1"/>
    </source>
</evidence>
<organism evidence="1 2">
    <name type="scientific">Lentinula aff. lateritia</name>
    <dbReference type="NCBI Taxonomy" id="2804960"/>
    <lineage>
        <taxon>Eukaryota</taxon>
        <taxon>Fungi</taxon>
        <taxon>Dikarya</taxon>
        <taxon>Basidiomycota</taxon>
        <taxon>Agaricomycotina</taxon>
        <taxon>Agaricomycetes</taxon>
        <taxon>Agaricomycetidae</taxon>
        <taxon>Agaricales</taxon>
        <taxon>Marasmiineae</taxon>
        <taxon>Omphalotaceae</taxon>
        <taxon>Lentinula</taxon>
    </lineage>
</organism>
<keyword evidence="2" id="KW-1185">Reference proteome</keyword>
<protein>
    <submittedName>
        <fullName evidence="1">Uncharacterized protein</fullName>
    </submittedName>
</protein>
<name>A0ACC1TRE0_9AGAR</name>
<reference evidence="1" key="1">
    <citation type="submission" date="2022-09" db="EMBL/GenBank/DDBJ databases">
        <title>A Global Phylogenomic Analysis of the Shiitake Genus Lentinula.</title>
        <authorList>
            <consortium name="DOE Joint Genome Institute"/>
            <person name="Sierra-Patev S."/>
            <person name="Min B."/>
            <person name="Naranjo-Ortiz M."/>
            <person name="Looney B."/>
            <person name="Konkel Z."/>
            <person name="Slot J.C."/>
            <person name="Sakamoto Y."/>
            <person name="Steenwyk J.L."/>
            <person name="Rokas A."/>
            <person name="Carro J."/>
            <person name="Camarero S."/>
            <person name="Ferreira P."/>
            <person name="Molpeceres G."/>
            <person name="Ruiz-Duenas F.J."/>
            <person name="Serrano A."/>
            <person name="Henrissat B."/>
            <person name="Drula E."/>
            <person name="Hughes K.W."/>
            <person name="Mata J.L."/>
            <person name="Ishikawa N.K."/>
            <person name="Vargas-Isla R."/>
            <person name="Ushijima S."/>
            <person name="Smith C.A."/>
            <person name="Ahrendt S."/>
            <person name="Andreopoulos W."/>
            <person name="He G."/>
            <person name="Labutti K."/>
            <person name="Lipzen A."/>
            <person name="Ng V."/>
            <person name="Riley R."/>
            <person name="Sandor L."/>
            <person name="Barry K."/>
            <person name="Martinez A.T."/>
            <person name="Xiao Y."/>
            <person name="Gibbons J.G."/>
            <person name="Terashima K."/>
            <person name="Grigoriev I.V."/>
            <person name="Hibbett D.S."/>
        </authorList>
    </citation>
    <scope>NUCLEOTIDE SEQUENCE</scope>
    <source>
        <strain evidence="1">TMI1499</strain>
    </source>
</reference>
<sequence length="181" mass="19519">MSSNPARCSTSYAPAPFLPTLTSLGEVVSLDPESNGEVEQDQLAFTIGFPSRPQLQLFKTIFNTGKPLSGYCQEVLAACTSSSSTLLELNMLDEQDAVNADQQELQKLLALQQDEAAIAAKYAPKKCSHCQLLVASATASGPPPAFPSPMEVPVRDKPVCDEVRSPYYFPFLTVLTPLAYS</sequence>
<evidence type="ECO:0000313" key="2">
    <source>
        <dbReference type="Proteomes" id="UP001163835"/>
    </source>
</evidence>